<dbReference type="InterPro" id="IPR031148">
    <property type="entry name" value="Plexin"/>
</dbReference>
<dbReference type="GO" id="GO:0043542">
    <property type="term" value="P:endothelial cell migration"/>
    <property type="evidence" value="ECO:0007669"/>
    <property type="project" value="TreeGrafter"/>
</dbReference>
<name>A0A8C2WMQ2_CYCLU</name>
<dbReference type="PANTHER" id="PTHR22625">
    <property type="entry name" value="PLEXIN"/>
    <property type="match status" value="1"/>
</dbReference>
<protein>
    <submittedName>
        <fullName evidence="2">Plexin D1</fullName>
    </submittedName>
</protein>
<dbReference type="Pfam" id="PF08337">
    <property type="entry name" value="Plexin_cytopl"/>
    <property type="match status" value="1"/>
</dbReference>
<keyword evidence="3" id="KW-1185">Reference proteome</keyword>
<dbReference type="GO" id="GO:0002116">
    <property type="term" value="C:semaphorin receptor complex"/>
    <property type="evidence" value="ECO:0007669"/>
    <property type="project" value="TreeGrafter"/>
</dbReference>
<dbReference type="Proteomes" id="UP000694565">
    <property type="component" value="Unplaced"/>
</dbReference>
<dbReference type="GO" id="GO:0008360">
    <property type="term" value="P:regulation of cell shape"/>
    <property type="evidence" value="ECO:0007669"/>
    <property type="project" value="TreeGrafter"/>
</dbReference>
<evidence type="ECO:0000313" key="3">
    <source>
        <dbReference type="Proteomes" id="UP000694565"/>
    </source>
</evidence>
<dbReference type="GeneTree" id="ENSGT01150000286928"/>
<dbReference type="AlphaFoldDB" id="A0A8C2WMQ2"/>
<reference evidence="2" key="1">
    <citation type="submission" date="2025-08" db="UniProtKB">
        <authorList>
            <consortium name="Ensembl"/>
        </authorList>
    </citation>
    <scope>IDENTIFICATION</scope>
</reference>
<evidence type="ECO:0000313" key="2">
    <source>
        <dbReference type="Ensembl" id="ENSCLMP00005006530.1"/>
    </source>
</evidence>
<evidence type="ECO:0000259" key="1">
    <source>
        <dbReference type="Pfam" id="PF08337"/>
    </source>
</evidence>
<organism evidence="2 3">
    <name type="scientific">Cyclopterus lumpus</name>
    <name type="common">Lumpsucker</name>
    <dbReference type="NCBI Taxonomy" id="8103"/>
    <lineage>
        <taxon>Eukaryota</taxon>
        <taxon>Metazoa</taxon>
        <taxon>Chordata</taxon>
        <taxon>Craniata</taxon>
        <taxon>Vertebrata</taxon>
        <taxon>Euteleostomi</taxon>
        <taxon>Actinopterygii</taxon>
        <taxon>Neopterygii</taxon>
        <taxon>Teleostei</taxon>
        <taxon>Neoteleostei</taxon>
        <taxon>Acanthomorphata</taxon>
        <taxon>Eupercaria</taxon>
        <taxon>Perciformes</taxon>
        <taxon>Cottioidei</taxon>
        <taxon>Cottales</taxon>
        <taxon>Cyclopteridae</taxon>
        <taxon>Cyclopterus</taxon>
    </lineage>
</organism>
<dbReference type="GO" id="GO:0007162">
    <property type="term" value="P:negative regulation of cell adhesion"/>
    <property type="evidence" value="ECO:0007669"/>
    <property type="project" value="TreeGrafter"/>
</dbReference>
<feature type="domain" description="Plexin cytoplasmic RasGAP" evidence="1">
    <location>
        <begin position="1"/>
        <end position="36"/>
    </location>
</feature>
<dbReference type="InterPro" id="IPR013548">
    <property type="entry name" value="Plexin_cytoplasmic_RasGAP_dom"/>
</dbReference>
<dbReference type="PANTHER" id="PTHR22625:SF7">
    <property type="entry name" value="PLEXIN-D1"/>
    <property type="match status" value="1"/>
</dbReference>
<reference evidence="2" key="2">
    <citation type="submission" date="2025-09" db="UniProtKB">
        <authorList>
            <consortium name="Ensembl"/>
        </authorList>
    </citation>
    <scope>IDENTIFICATION</scope>
</reference>
<dbReference type="Ensembl" id="ENSCLMT00005007028.1">
    <property type="protein sequence ID" value="ENSCLMP00005006530.1"/>
    <property type="gene ID" value="ENSCLMG00005003063.1"/>
</dbReference>
<proteinExistence type="predicted"/>
<dbReference type="Gene3D" id="1.10.506.10">
    <property type="entry name" value="GTPase Activation - p120gap, domain 1"/>
    <property type="match status" value="1"/>
</dbReference>
<dbReference type="GO" id="GO:0005886">
    <property type="term" value="C:plasma membrane"/>
    <property type="evidence" value="ECO:0007669"/>
    <property type="project" value="TreeGrafter"/>
</dbReference>
<dbReference type="GO" id="GO:0017154">
    <property type="term" value="F:semaphorin receptor activity"/>
    <property type="evidence" value="ECO:0007669"/>
    <property type="project" value="InterPro"/>
</dbReference>
<dbReference type="GO" id="GO:0050772">
    <property type="term" value="P:positive regulation of axonogenesis"/>
    <property type="evidence" value="ECO:0007669"/>
    <property type="project" value="TreeGrafter"/>
</dbReference>
<accession>A0A8C2WMQ2</accession>
<sequence>MNAHLAEESRKYRNEFNTNLALTEIYKYAKRYRSQVVIALEANPTARRTQLHHKFEQVIALVEDNIYECCSEA</sequence>
<dbReference type="GO" id="GO:0030334">
    <property type="term" value="P:regulation of cell migration"/>
    <property type="evidence" value="ECO:0007669"/>
    <property type="project" value="TreeGrafter"/>
</dbReference>
<dbReference type="InterPro" id="IPR008936">
    <property type="entry name" value="Rho_GTPase_activation_prot"/>
</dbReference>